<comment type="caution">
    <text evidence="1">The sequence shown here is derived from an EMBL/GenBank/DDBJ whole genome shotgun (WGS) entry which is preliminary data.</text>
</comment>
<proteinExistence type="predicted"/>
<protein>
    <submittedName>
        <fullName evidence="1">Uncharacterized protein</fullName>
    </submittedName>
</protein>
<dbReference type="AlphaFoldDB" id="A0AAV3NT31"/>
<keyword evidence="2" id="KW-1185">Reference proteome</keyword>
<organism evidence="1 2">
    <name type="scientific">Lithospermum erythrorhizon</name>
    <name type="common">Purple gromwell</name>
    <name type="synonym">Lithospermum officinale var. erythrorhizon</name>
    <dbReference type="NCBI Taxonomy" id="34254"/>
    <lineage>
        <taxon>Eukaryota</taxon>
        <taxon>Viridiplantae</taxon>
        <taxon>Streptophyta</taxon>
        <taxon>Embryophyta</taxon>
        <taxon>Tracheophyta</taxon>
        <taxon>Spermatophyta</taxon>
        <taxon>Magnoliopsida</taxon>
        <taxon>eudicotyledons</taxon>
        <taxon>Gunneridae</taxon>
        <taxon>Pentapetalae</taxon>
        <taxon>asterids</taxon>
        <taxon>lamiids</taxon>
        <taxon>Boraginales</taxon>
        <taxon>Boraginaceae</taxon>
        <taxon>Boraginoideae</taxon>
        <taxon>Lithospermeae</taxon>
        <taxon>Lithospermum</taxon>
    </lineage>
</organism>
<evidence type="ECO:0000313" key="1">
    <source>
        <dbReference type="EMBL" id="GAA0142554.1"/>
    </source>
</evidence>
<dbReference type="EMBL" id="BAABME010030703">
    <property type="protein sequence ID" value="GAA0142554.1"/>
    <property type="molecule type" value="Genomic_DNA"/>
</dbReference>
<evidence type="ECO:0000313" key="2">
    <source>
        <dbReference type="Proteomes" id="UP001454036"/>
    </source>
</evidence>
<accession>A0AAV3NT31</accession>
<gene>
    <name evidence="1" type="ORF">LIER_42731</name>
</gene>
<name>A0AAV3NT31_LITER</name>
<sequence length="146" mass="15803">MANSTLHSENSIKTQSKVEKLRVGFPVTLPHEVFYDRDVLIKAGLTKGADNFPKFTLLALLSCKHASRNCTMPHKVAYKAITSGKDVLKWVSKRKGSSAPEASTAPKKSKKILKVPIPEATPSCPEAIVEVFGPPTPLGHKTPSLS</sequence>
<dbReference type="Proteomes" id="UP001454036">
    <property type="component" value="Unassembled WGS sequence"/>
</dbReference>
<reference evidence="1 2" key="1">
    <citation type="submission" date="2024-01" db="EMBL/GenBank/DDBJ databases">
        <title>The complete chloroplast genome sequence of Lithospermum erythrorhizon: insights into the phylogenetic relationship among Boraginaceae species and the maternal lineages of purple gromwells.</title>
        <authorList>
            <person name="Okada T."/>
            <person name="Watanabe K."/>
        </authorList>
    </citation>
    <scope>NUCLEOTIDE SEQUENCE [LARGE SCALE GENOMIC DNA]</scope>
</reference>